<dbReference type="EMBL" id="KV454208">
    <property type="protein sequence ID" value="ODQ62951.1"/>
    <property type="molecule type" value="Genomic_DNA"/>
</dbReference>
<dbReference type="GeneID" id="30201317"/>
<gene>
    <name evidence="1" type="ORF">WICANDRAFT_67138</name>
</gene>
<dbReference type="Proteomes" id="UP000094112">
    <property type="component" value="Unassembled WGS sequence"/>
</dbReference>
<keyword evidence="2" id="KW-1185">Reference proteome</keyword>
<organism evidence="1 2">
    <name type="scientific">Wickerhamomyces anomalus (strain ATCC 58044 / CBS 1984 / NCYC 433 / NRRL Y-366-8)</name>
    <name type="common">Yeast</name>
    <name type="synonym">Hansenula anomala</name>
    <dbReference type="NCBI Taxonomy" id="683960"/>
    <lineage>
        <taxon>Eukaryota</taxon>
        <taxon>Fungi</taxon>
        <taxon>Dikarya</taxon>
        <taxon>Ascomycota</taxon>
        <taxon>Saccharomycotina</taxon>
        <taxon>Saccharomycetes</taxon>
        <taxon>Phaffomycetales</taxon>
        <taxon>Wickerhamomycetaceae</taxon>
        <taxon>Wickerhamomyces</taxon>
    </lineage>
</organism>
<evidence type="ECO:0000313" key="1">
    <source>
        <dbReference type="EMBL" id="ODQ62951.1"/>
    </source>
</evidence>
<accession>A0A1E3PC66</accession>
<evidence type="ECO:0000313" key="2">
    <source>
        <dbReference type="Proteomes" id="UP000094112"/>
    </source>
</evidence>
<protein>
    <submittedName>
        <fullName evidence="1">Uncharacterized protein</fullName>
    </submittedName>
</protein>
<dbReference type="AlphaFoldDB" id="A0A1E3PC66"/>
<proteinExistence type="predicted"/>
<dbReference type="RefSeq" id="XP_019042158.1">
    <property type="nucleotide sequence ID" value="XM_019184071.1"/>
</dbReference>
<name>A0A1E3PC66_WICAA</name>
<reference evidence="1 2" key="1">
    <citation type="journal article" date="2016" name="Proc. Natl. Acad. Sci. U.S.A.">
        <title>Comparative genomics of biotechnologically important yeasts.</title>
        <authorList>
            <person name="Riley R."/>
            <person name="Haridas S."/>
            <person name="Wolfe K.H."/>
            <person name="Lopes M.R."/>
            <person name="Hittinger C.T."/>
            <person name="Goeker M."/>
            <person name="Salamov A.A."/>
            <person name="Wisecaver J.H."/>
            <person name="Long T.M."/>
            <person name="Calvey C.H."/>
            <person name="Aerts A.L."/>
            <person name="Barry K.W."/>
            <person name="Choi C."/>
            <person name="Clum A."/>
            <person name="Coughlan A.Y."/>
            <person name="Deshpande S."/>
            <person name="Douglass A.P."/>
            <person name="Hanson S.J."/>
            <person name="Klenk H.-P."/>
            <person name="LaButti K.M."/>
            <person name="Lapidus A."/>
            <person name="Lindquist E.A."/>
            <person name="Lipzen A.M."/>
            <person name="Meier-Kolthoff J.P."/>
            <person name="Ohm R.A."/>
            <person name="Otillar R.P."/>
            <person name="Pangilinan J.L."/>
            <person name="Peng Y."/>
            <person name="Rokas A."/>
            <person name="Rosa C.A."/>
            <person name="Scheuner C."/>
            <person name="Sibirny A.A."/>
            <person name="Slot J.C."/>
            <person name="Stielow J.B."/>
            <person name="Sun H."/>
            <person name="Kurtzman C.P."/>
            <person name="Blackwell M."/>
            <person name="Grigoriev I.V."/>
            <person name="Jeffries T.W."/>
        </authorList>
    </citation>
    <scope>NUCLEOTIDE SEQUENCE [LARGE SCALE GENOMIC DNA]</scope>
    <source>
        <strain evidence="2">ATCC 58044 / CBS 1984 / NCYC 433 / NRRL Y-366-8</strain>
    </source>
</reference>
<sequence>MRIQGPWDSYKISPYKKCEVNKKWDGIHFKTFSSSYNPLQFIEGNNKLLNPYGFKEHSGVKVCDFSIIDRRRERCVNDEGEIIIKDEPISFSCTYFRTDDCELKFGLFKMMRELQVNNEEYNTWETWVEHNEHVKGEYSLLPSHSMLDEVGLVLMIHNFSPEYHKKIDIRSIVLAMVLDEVDYERYEVDAKIADCSVGVSNKLTVIKSKDVDLDMCLRKINNELLYSQRRKVAKSVLDDSKDFFVFPAFIQVNSVPIKVETPEAKVGQKSMLDDGGFIEIALDPQEDDNHRTDLKIDTVYEDCYYWD</sequence>